<dbReference type="PROSITE" id="PS51819">
    <property type="entry name" value="VOC"/>
    <property type="match status" value="1"/>
</dbReference>
<name>A0ABW1JCJ2_9ACTN</name>
<dbReference type="InterPro" id="IPR029068">
    <property type="entry name" value="Glyas_Bleomycin-R_OHBP_Dase"/>
</dbReference>
<dbReference type="EMBL" id="JBHSRD010000003">
    <property type="protein sequence ID" value="MFC6006518.1"/>
    <property type="molecule type" value="Genomic_DNA"/>
</dbReference>
<reference evidence="3" key="1">
    <citation type="journal article" date="2019" name="Int. J. Syst. Evol. Microbiol.">
        <title>The Global Catalogue of Microorganisms (GCM) 10K type strain sequencing project: providing services to taxonomists for standard genome sequencing and annotation.</title>
        <authorList>
            <consortium name="The Broad Institute Genomics Platform"/>
            <consortium name="The Broad Institute Genome Sequencing Center for Infectious Disease"/>
            <person name="Wu L."/>
            <person name="Ma J."/>
        </authorList>
    </citation>
    <scope>NUCLEOTIDE SEQUENCE [LARGE SCALE GENOMIC DNA]</scope>
    <source>
        <strain evidence="3">KACC 14249</strain>
    </source>
</reference>
<keyword evidence="3" id="KW-1185">Reference proteome</keyword>
<dbReference type="PANTHER" id="PTHR35908:SF1">
    <property type="entry name" value="CONSERVED PROTEIN"/>
    <property type="match status" value="1"/>
</dbReference>
<dbReference type="RefSeq" id="WP_345718003.1">
    <property type="nucleotide sequence ID" value="NZ_BAABFP010000008.1"/>
</dbReference>
<accession>A0ABW1JCJ2</accession>
<dbReference type="Gene3D" id="3.10.180.10">
    <property type="entry name" value="2,3-Dihydroxybiphenyl 1,2-Dioxygenase, domain 1"/>
    <property type="match status" value="2"/>
</dbReference>
<evidence type="ECO:0000313" key="2">
    <source>
        <dbReference type="EMBL" id="MFC6006518.1"/>
    </source>
</evidence>
<dbReference type="PANTHER" id="PTHR35908">
    <property type="entry name" value="HYPOTHETICAL FUSION PROTEIN"/>
    <property type="match status" value="1"/>
</dbReference>
<organism evidence="2 3">
    <name type="scientific">Angustibacter luteus</name>
    <dbReference type="NCBI Taxonomy" id="658456"/>
    <lineage>
        <taxon>Bacteria</taxon>
        <taxon>Bacillati</taxon>
        <taxon>Actinomycetota</taxon>
        <taxon>Actinomycetes</taxon>
        <taxon>Kineosporiales</taxon>
        <taxon>Kineosporiaceae</taxon>
    </lineage>
</organism>
<dbReference type="Pfam" id="PF18029">
    <property type="entry name" value="Glyoxalase_6"/>
    <property type="match status" value="2"/>
</dbReference>
<dbReference type="Proteomes" id="UP001596189">
    <property type="component" value="Unassembled WGS sequence"/>
</dbReference>
<dbReference type="CDD" id="cd06587">
    <property type="entry name" value="VOC"/>
    <property type="match status" value="1"/>
</dbReference>
<evidence type="ECO:0000259" key="1">
    <source>
        <dbReference type="PROSITE" id="PS51819"/>
    </source>
</evidence>
<gene>
    <name evidence="2" type="ORF">ACFQDO_05175</name>
</gene>
<evidence type="ECO:0000313" key="3">
    <source>
        <dbReference type="Proteomes" id="UP001596189"/>
    </source>
</evidence>
<proteinExistence type="predicted"/>
<comment type="caution">
    <text evidence="2">The sequence shown here is derived from an EMBL/GenBank/DDBJ whole genome shotgun (WGS) entry which is preliminary data.</text>
</comment>
<dbReference type="InterPro" id="IPR037523">
    <property type="entry name" value="VOC_core"/>
</dbReference>
<sequence length="246" mass="26675">MTTAFEHVVVNAKDVDAQAAWWALALGWSESFRDEWEVDVDAPAGDPPLRLVFGHAPDAPPHRNRIHLDLASRDTEHQREIVTRLLASGASRADIGQGDVPWEVLRDPEGNLFCVLEPRPVYAAGAVAAVVVQAVDPERMVTFWQAATGWERSDTELVALRSPGGVYLELYPVEDRPLAPPEGLDRLHLDVRPAPGAAQADEVTRLTGLGAAPLDIAQGDVPWQVMSDPEGNAFCILSTPKEATDG</sequence>
<dbReference type="InterPro" id="IPR041581">
    <property type="entry name" value="Glyoxalase_6"/>
</dbReference>
<feature type="domain" description="VOC" evidence="1">
    <location>
        <begin position="4"/>
        <end position="118"/>
    </location>
</feature>
<dbReference type="SUPFAM" id="SSF54593">
    <property type="entry name" value="Glyoxalase/Bleomycin resistance protein/Dihydroxybiphenyl dioxygenase"/>
    <property type="match status" value="2"/>
</dbReference>
<protein>
    <submittedName>
        <fullName evidence="2">VOC family protein</fullName>
    </submittedName>
</protein>